<dbReference type="NCBIfam" id="NF033788">
    <property type="entry name" value="HTH_metalloreg"/>
    <property type="match status" value="1"/>
</dbReference>
<feature type="domain" description="HTH arsR-type" evidence="4">
    <location>
        <begin position="2"/>
        <end position="96"/>
    </location>
</feature>
<dbReference type="InterPro" id="IPR011991">
    <property type="entry name" value="ArsR-like_HTH"/>
</dbReference>
<keyword evidence="3" id="KW-0804">Transcription</keyword>
<evidence type="ECO:0000313" key="5">
    <source>
        <dbReference type="EMBL" id="HIU61063.1"/>
    </source>
</evidence>
<dbReference type="PRINTS" id="PR00778">
    <property type="entry name" value="HTHARSR"/>
</dbReference>
<dbReference type="InterPro" id="IPR051011">
    <property type="entry name" value="Metal_resp_trans_reg"/>
</dbReference>
<organism evidence="5 6">
    <name type="scientific">Candidatus Coproplasma excrementigallinarum</name>
    <dbReference type="NCBI Taxonomy" id="2840747"/>
    <lineage>
        <taxon>Bacteria</taxon>
        <taxon>Bacillati</taxon>
        <taxon>Bacillota</taxon>
        <taxon>Clostridia</taxon>
        <taxon>Eubacteriales</taxon>
        <taxon>Candidatus Coproplasma</taxon>
    </lineage>
</organism>
<evidence type="ECO:0000259" key="4">
    <source>
        <dbReference type="PROSITE" id="PS50987"/>
    </source>
</evidence>
<keyword evidence="1" id="KW-0805">Transcription regulation</keyword>
<dbReference type="AlphaFoldDB" id="A0A9D1MIC5"/>
<reference evidence="5" key="1">
    <citation type="submission" date="2020-10" db="EMBL/GenBank/DDBJ databases">
        <authorList>
            <person name="Gilroy R."/>
        </authorList>
    </citation>
    <scope>NUCLEOTIDE SEQUENCE</scope>
    <source>
        <strain evidence="5">CHK195-12923</strain>
    </source>
</reference>
<keyword evidence="2" id="KW-0238">DNA-binding</keyword>
<dbReference type="InterPro" id="IPR036390">
    <property type="entry name" value="WH_DNA-bd_sf"/>
</dbReference>
<evidence type="ECO:0000256" key="2">
    <source>
        <dbReference type="ARBA" id="ARBA00023125"/>
    </source>
</evidence>
<evidence type="ECO:0000313" key="6">
    <source>
        <dbReference type="Proteomes" id="UP000824110"/>
    </source>
</evidence>
<dbReference type="InterPro" id="IPR001845">
    <property type="entry name" value="HTH_ArsR_DNA-bd_dom"/>
</dbReference>
<accession>A0A9D1MIC5</accession>
<dbReference type="GO" id="GO:0003677">
    <property type="term" value="F:DNA binding"/>
    <property type="evidence" value="ECO:0007669"/>
    <property type="project" value="UniProtKB-KW"/>
</dbReference>
<gene>
    <name evidence="5" type="ORF">IAB69_00210</name>
</gene>
<sequence length="96" mass="10736">MPSEEDIGIMAARFKAISEPSRLKILLALSAGELCVEHITKAVDGNQSAVSHQLKTLKDNRIIKSRRVGKNILYSVDDEHIMAMIEAAKEHLHHHE</sequence>
<dbReference type="PANTHER" id="PTHR43132">
    <property type="entry name" value="ARSENICAL RESISTANCE OPERON REPRESSOR ARSR-RELATED"/>
    <property type="match status" value="1"/>
</dbReference>
<reference evidence="5" key="2">
    <citation type="journal article" date="2021" name="PeerJ">
        <title>Extensive microbial diversity within the chicken gut microbiome revealed by metagenomics and culture.</title>
        <authorList>
            <person name="Gilroy R."/>
            <person name="Ravi A."/>
            <person name="Getino M."/>
            <person name="Pursley I."/>
            <person name="Horton D.L."/>
            <person name="Alikhan N.F."/>
            <person name="Baker D."/>
            <person name="Gharbi K."/>
            <person name="Hall N."/>
            <person name="Watson M."/>
            <person name="Adriaenssens E.M."/>
            <person name="Foster-Nyarko E."/>
            <person name="Jarju S."/>
            <person name="Secka A."/>
            <person name="Antonio M."/>
            <person name="Oren A."/>
            <person name="Chaudhuri R.R."/>
            <person name="La Ragione R."/>
            <person name="Hildebrand F."/>
            <person name="Pallen M.J."/>
        </authorList>
    </citation>
    <scope>NUCLEOTIDE SEQUENCE</scope>
    <source>
        <strain evidence="5">CHK195-12923</strain>
    </source>
</reference>
<dbReference type="GO" id="GO:0003700">
    <property type="term" value="F:DNA-binding transcription factor activity"/>
    <property type="evidence" value="ECO:0007669"/>
    <property type="project" value="InterPro"/>
</dbReference>
<name>A0A9D1MIC5_9FIRM</name>
<evidence type="ECO:0000256" key="3">
    <source>
        <dbReference type="ARBA" id="ARBA00023163"/>
    </source>
</evidence>
<dbReference type="SMART" id="SM00418">
    <property type="entry name" value="HTH_ARSR"/>
    <property type="match status" value="1"/>
</dbReference>
<evidence type="ECO:0000256" key="1">
    <source>
        <dbReference type="ARBA" id="ARBA00023015"/>
    </source>
</evidence>
<dbReference type="Pfam" id="PF01022">
    <property type="entry name" value="HTH_5"/>
    <property type="match status" value="1"/>
</dbReference>
<dbReference type="Gene3D" id="1.10.10.10">
    <property type="entry name" value="Winged helix-like DNA-binding domain superfamily/Winged helix DNA-binding domain"/>
    <property type="match status" value="1"/>
</dbReference>
<dbReference type="InterPro" id="IPR036388">
    <property type="entry name" value="WH-like_DNA-bd_sf"/>
</dbReference>
<protein>
    <submittedName>
        <fullName evidence="5">Helix-turn-helix transcriptional regulator</fullName>
    </submittedName>
</protein>
<dbReference type="PANTHER" id="PTHR43132:SF6">
    <property type="entry name" value="HTH-TYPE TRANSCRIPTIONAL REPRESSOR CZRA"/>
    <property type="match status" value="1"/>
</dbReference>
<dbReference type="CDD" id="cd00090">
    <property type="entry name" value="HTH_ARSR"/>
    <property type="match status" value="1"/>
</dbReference>
<dbReference type="EMBL" id="DVNE01000002">
    <property type="protein sequence ID" value="HIU61063.1"/>
    <property type="molecule type" value="Genomic_DNA"/>
</dbReference>
<dbReference type="Proteomes" id="UP000824110">
    <property type="component" value="Unassembled WGS sequence"/>
</dbReference>
<dbReference type="PROSITE" id="PS50987">
    <property type="entry name" value="HTH_ARSR_2"/>
    <property type="match status" value="1"/>
</dbReference>
<comment type="caution">
    <text evidence="5">The sequence shown here is derived from an EMBL/GenBank/DDBJ whole genome shotgun (WGS) entry which is preliminary data.</text>
</comment>
<proteinExistence type="predicted"/>
<dbReference type="SUPFAM" id="SSF46785">
    <property type="entry name" value="Winged helix' DNA-binding domain"/>
    <property type="match status" value="1"/>
</dbReference>